<reference evidence="1 2" key="1">
    <citation type="submission" date="2016-12" db="EMBL/GenBank/DDBJ databases">
        <title>Trade-off between light-utilization and light-protection in marine flavobacteria.</title>
        <authorList>
            <person name="Kumagai Y."/>
            <person name="Yoshizawa S."/>
            <person name="Kogure K."/>
            <person name="Iwasaki W."/>
        </authorList>
    </citation>
    <scope>NUCLEOTIDE SEQUENCE [LARGE SCALE GENOMIC DNA]</scope>
    <source>
        <strain evidence="1 2">KCTC 12100</strain>
    </source>
</reference>
<name>A0A2P6C8T4_9FLAO</name>
<protein>
    <submittedName>
        <fullName evidence="1">Uncharacterized protein</fullName>
    </submittedName>
</protein>
<evidence type="ECO:0000313" key="2">
    <source>
        <dbReference type="Proteomes" id="UP000247345"/>
    </source>
</evidence>
<keyword evidence="2" id="KW-1185">Reference proteome</keyword>
<evidence type="ECO:0000313" key="1">
    <source>
        <dbReference type="EMBL" id="PQJ69331.1"/>
    </source>
</evidence>
<comment type="caution">
    <text evidence="1">The sequence shown here is derived from an EMBL/GenBank/DDBJ whole genome shotgun (WGS) entry which is preliminary data.</text>
</comment>
<gene>
    <name evidence="1" type="ORF">BTO14_15050</name>
</gene>
<sequence length="116" mass="13033">MAIEMLTGTIIDMPIILTETITTEEEIQVIVHIEETVLLTQEIEVQQVEEVVQQLIVEEVQLQANNLQVHLEGEAAPLHQVEALQPQEEALILLEEVPTLQEVPEIALLQEEIALV</sequence>
<dbReference type="EMBL" id="MSCK01000002">
    <property type="protein sequence ID" value="PQJ69331.1"/>
    <property type="molecule type" value="Genomic_DNA"/>
</dbReference>
<accession>A0A2P6C8T4</accession>
<dbReference type="Proteomes" id="UP000247345">
    <property type="component" value="Unassembled WGS sequence"/>
</dbReference>
<dbReference type="AlphaFoldDB" id="A0A2P6C8T4"/>
<proteinExistence type="predicted"/>
<organism evidence="1 2">
    <name type="scientific">Polaribacter butkevichii</name>
    <dbReference type="NCBI Taxonomy" id="218490"/>
    <lineage>
        <taxon>Bacteria</taxon>
        <taxon>Pseudomonadati</taxon>
        <taxon>Bacteroidota</taxon>
        <taxon>Flavobacteriia</taxon>
        <taxon>Flavobacteriales</taxon>
        <taxon>Flavobacteriaceae</taxon>
    </lineage>
</organism>